<evidence type="ECO:0000259" key="2">
    <source>
        <dbReference type="PROSITE" id="PS50887"/>
    </source>
</evidence>
<dbReference type="SUPFAM" id="SSF55073">
    <property type="entry name" value="Nucleotide cyclase"/>
    <property type="match status" value="1"/>
</dbReference>
<dbReference type="Pfam" id="PF00990">
    <property type="entry name" value="GGDEF"/>
    <property type="match status" value="1"/>
</dbReference>
<evidence type="ECO:0000313" key="3">
    <source>
        <dbReference type="EMBL" id="QIS10473.1"/>
    </source>
</evidence>
<proteinExistence type="predicted"/>
<dbReference type="AlphaFoldDB" id="A0A6G9YBT6"/>
<sequence>MTTMMGAAVNEFVPAAPVSERQQRPRTTGGVPVPAGPSAPLLVGRLLEANRVLAQLIGELHHQARHDPLTGLPNRRHLLERIDAAIAAAGEDDIGLCFADLDHFKEVNDRFGHGTGDQVLAVVADRLRDSVRGSDCMIARIGGDEFVALIPPPADDARIRTIANLLLTALAEPIVVAGHPLRLSASIGAVLTAVAGAHAEALLDAADTGLYEAKSTGKGRWILSIR</sequence>
<reference evidence="3 4" key="1">
    <citation type="journal article" date="2019" name="ACS Chem. Biol.">
        <title>Identification and Mobilization of a Cryptic Antibiotic Biosynthesis Gene Locus from a Human-Pathogenic Nocardia Isolate.</title>
        <authorList>
            <person name="Herisse M."/>
            <person name="Ishida K."/>
            <person name="Porter J.L."/>
            <person name="Howden B."/>
            <person name="Hertweck C."/>
            <person name="Stinear T.P."/>
            <person name="Pidot S.J."/>
        </authorList>
    </citation>
    <scope>NUCLEOTIDE SEQUENCE [LARGE SCALE GENOMIC DNA]</scope>
    <source>
        <strain evidence="3 4">AUSMDU00012717</strain>
    </source>
</reference>
<dbReference type="InterPro" id="IPR029787">
    <property type="entry name" value="Nucleotide_cyclase"/>
</dbReference>
<gene>
    <name evidence="3" type="ORF">F5544_12920</name>
</gene>
<feature type="region of interest" description="Disordered" evidence="1">
    <location>
        <begin position="15"/>
        <end position="35"/>
    </location>
</feature>
<dbReference type="KEGG" id="nah:F5544_12920"/>
<evidence type="ECO:0000256" key="1">
    <source>
        <dbReference type="SAM" id="MobiDB-lite"/>
    </source>
</evidence>
<dbReference type="InterPro" id="IPR052163">
    <property type="entry name" value="DGC-Regulatory_Protein"/>
</dbReference>
<dbReference type="InterPro" id="IPR043128">
    <property type="entry name" value="Rev_trsase/Diguanyl_cyclase"/>
</dbReference>
<dbReference type="PROSITE" id="PS50887">
    <property type="entry name" value="GGDEF"/>
    <property type="match status" value="1"/>
</dbReference>
<evidence type="ECO:0000313" key="4">
    <source>
        <dbReference type="Proteomes" id="UP000503540"/>
    </source>
</evidence>
<name>A0A6G9YBT6_9NOCA</name>
<dbReference type="InterPro" id="IPR000160">
    <property type="entry name" value="GGDEF_dom"/>
</dbReference>
<protein>
    <submittedName>
        <fullName evidence="3">Diguanylate cyclase</fullName>
    </submittedName>
</protein>
<feature type="domain" description="GGDEF" evidence="2">
    <location>
        <begin position="92"/>
        <end position="226"/>
    </location>
</feature>
<dbReference type="EMBL" id="CP046172">
    <property type="protein sequence ID" value="QIS10473.1"/>
    <property type="molecule type" value="Genomic_DNA"/>
</dbReference>
<dbReference type="Proteomes" id="UP000503540">
    <property type="component" value="Chromosome"/>
</dbReference>
<dbReference type="PANTHER" id="PTHR46663">
    <property type="entry name" value="DIGUANYLATE CYCLASE DGCT-RELATED"/>
    <property type="match status" value="1"/>
</dbReference>
<keyword evidence="4" id="KW-1185">Reference proteome</keyword>
<accession>A0A6G9YBT6</accession>
<dbReference type="CDD" id="cd01949">
    <property type="entry name" value="GGDEF"/>
    <property type="match status" value="1"/>
</dbReference>
<dbReference type="NCBIfam" id="TIGR00254">
    <property type="entry name" value="GGDEF"/>
    <property type="match status" value="1"/>
</dbReference>
<dbReference type="SMART" id="SM00267">
    <property type="entry name" value="GGDEF"/>
    <property type="match status" value="1"/>
</dbReference>
<dbReference type="PANTHER" id="PTHR46663:SF2">
    <property type="entry name" value="GGDEF DOMAIN-CONTAINING PROTEIN"/>
    <property type="match status" value="1"/>
</dbReference>
<dbReference type="Gene3D" id="3.30.70.270">
    <property type="match status" value="1"/>
</dbReference>
<organism evidence="3 4">
    <name type="scientific">Nocardia arthritidis</name>
    <dbReference type="NCBI Taxonomy" id="228602"/>
    <lineage>
        <taxon>Bacteria</taxon>
        <taxon>Bacillati</taxon>
        <taxon>Actinomycetota</taxon>
        <taxon>Actinomycetes</taxon>
        <taxon>Mycobacteriales</taxon>
        <taxon>Nocardiaceae</taxon>
        <taxon>Nocardia</taxon>
    </lineage>
</organism>